<dbReference type="RefSeq" id="WP_048700389.1">
    <property type="nucleotide sequence ID" value="NZ_HG764815.1"/>
</dbReference>
<dbReference type="EMBL" id="CAJA01000449">
    <property type="protein sequence ID" value="CCH75078.1"/>
    <property type="molecule type" value="Genomic_DNA"/>
</dbReference>
<keyword evidence="1" id="KW-0812">Transmembrane</keyword>
<evidence type="ECO:0000313" key="3">
    <source>
        <dbReference type="Proteomes" id="UP000035763"/>
    </source>
</evidence>
<reference evidence="2 3" key="1">
    <citation type="journal article" date="2013" name="ISME J.">
        <title>A metabolic model for members of the genus Tetrasphaera involved in enhanced biological phosphorus removal.</title>
        <authorList>
            <person name="Kristiansen R."/>
            <person name="Nguyen H.T.T."/>
            <person name="Saunders A.M."/>
            <person name="Nielsen J.L."/>
            <person name="Wimmer R."/>
            <person name="Le V.Q."/>
            <person name="McIlroy S.J."/>
            <person name="Petrovski S."/>
            <person name="Seviour R.J."/>
            <person name="Calteau A."/>
            <person name="Nielsen K.L."/>
            <person name="Nielsen P.H."/>
        </authorList>
    </citation>
    <scope>NUCLEOTIDE SEQUENCE [LARGE SCALE GENOMIC DNA]</scope>
    <source>
        <strain evidence="2 3">Ben110</strain>
    </source>
</reference>
<keyword evidence="3" id="KW-1185">Reference proteome</keyword>
<protein>
    <submittedName>
        <fullName evidence="2">Uncharacterized protein</fullName>
    </submittedName>
</protein>
<feature type="transmembrane region" description="Helical" evidence="1">
    <location>
        <begin position="12"/>
        <end position="36"/>
    </location>
</feature>
<comment type="caution">
    <text evidence="2">The sequence shown here is derived from an EMBL/GenBank/DDBJ whole genome shotgun (WGS) entry which is preliminary data.</text>
</comment>
<dbReference type="STRING" id="1193182.BN11_5020007"/>
<evidence type="ECO:0000313" key="2">
    <source>
        <dbReference type="EMBL" id="CCH75078.1"/>
    </source>
</evidence>
<dbReference type="Proteomes" id="UP000035763">
    <property type="component" value="Unassembled WGS sequence"/>
</dbReference>
<gene>
    <name evidence="2" type="ORF">BN11_5020007</name>
</gene>
<organism evidence="2 3">
    <name type="scientific">Nostocoides australiense Ben110</name>
    <dbReference type="NCBI Taxonomy" id="1193182"/>
    <lineage>
        <taxon>Bacteria</taxon>
        <taxon>Bacillati</taxon>
        <taxon>Actinomycetota</taxon>
        <taxon>Actinomycetes</taxon>
        <taxon>Micrococcales</taxon>
        <taxon>Intrasporangiaceae</taxon>
        <taxon>Nostocoides</taxon>
    </lineage>
</organism>
<name>W6JZN4_9MICO</name>
<evidence type="ECO:0000256" key="1">
    <source>
        <dbReference type="SAM" id="Phobius"/>
    </source>
</evidence>
<dbReference type="AlphaFoldDB" id="W6JZN4"/>
<keyword evidence="1" id="KW-0472">Membrane</keyword>
<proteinExistence type="predicted"/>
<feature type="transmembrane region" description="Helical" evidence="1">
    <location>
        <begin position="117"/>
        <end position="137"/>
    </location>
</feature>
<feature type="transmembrane region" description="Helical" evidence="1">
    <location>
        <begin position="42"/>
        <end position="61"/>
    </location>
</feature>
<accession>W6JZN4</accession>
<feature type="transmembrane region" description="Helical" evidence="1">
    <location>
        <begin position="73"/>
        <end position="97"/>
    </location>
</feature>
<keyword evidence="1" id="KW-1133">Transmembrane helix</keyword>
<sequence length="156" mass="15830">MVNPLSFIGSGLLRGLICAVLAQGVGWGVATVYRAIDGDSAAVLGAGLIAFATLLLIAGLWGVLDGRRRPDGVVAHGLTWLVAGAVAGVSMVIWIAVMDGAFADGFDATVLLSDLVSVAPLICGLTAVPGFVGSLLGSTRSRLPATRSSSKARWPD</sequence>